<protein>
    <submittedName>
        <fullName evidence="1">Uncharacterized protein</fullName>
    </submittedName>
</protein>
<proteinExistence type="predicted"/>
<dbReference type="Proteomes" id="UP001172645">
    <property type="component" value="Unassembled WGS sequence"/>
</dbReference>
<reference evidence="1" key="1">
    <citation type="submission" date="2023-06" db="EMBL/GenBank/DDBJ databases">
        <title>Phylogenetic Diversity of Rhizobium strains.</title>
        <authorList>
            <person name="Moura F.T."/>
            <person name="Helene L.C.F."/>
            <person name="Hungria M."/>
        </authorList>
    </citation>
    <scope>NUCLEOTIDE SEQUENCE</scope>
    <source>
        <strain evidence="1">CCGE526</strain>
    </source>
</reference>
<organism evidence="1 2">
    <name type="scientific">Rhizobium mayense</name>
    <dbReference type="NCBI Taxonomy" id="1312184"/>
    <lineage>
        <taxon>Bacteria</taxon>
        <taxon>Pseudomonadati</taxon>
        <taxon>Pseudomonadota</taxon>
        <taxon>Alphaproteobacteria</taxon>
        <taxon>Hyphomicrobiales</taxon>
        <taxon>Rhizobiaceae</taxon>
        <taxon>Rhizobium/Agrobacterium group</taxon>
        <taxon>Rhizobium</taxon>
    </lineage>
</organism>
<evidence type="ECO:0000313" key="1">
    <source>
        <dbReference type="EMBL" id="MDL2401283.1"/>
    </source>
</evidence>
<keyword evidence="2" id="KW-1185">Reference proteome</keyword>
<dbReference type="EMBL" id="JARFYM010000017">
    <property type="protein sequence ID" value="MDL2401283.1"/>
    <property type="molecule type" value="Genomic_DNA"/>
</dbReference>
<comment type="caution">
    <text evidence="1">The sequence shown here is derived from an EMBL/GenBank/DDBJ whole genome shotgun (WGS) entry which is preliminary data.</text>
</comment>
<sequence>MTAALKLSEGLSTLMQRCHAFAEVADNEVITVTATEARHLFKVFELMHSLSIDMEIELACFRDMEAGREIRRATEAAATDSLSELLDDGGGKIIRPNFGNKPQ</sequence>
<evidence type="ECO:0000313" key="2">
    <source>
        <dbReference type="Proteomes" id="UP001172645"/>
    </source>
</evidence>
<name>A0ABT7JZU2_9HYPH</name>
<accession>A0ABT7JZU2</accession>
<dbReference type="RefSeq" id="WP_285870476.1">
    <property type="nucleotide sequence ID" value="NZ_JARFYM010000017.1"/>
</dbReference>
<gene>
    <name evidence="1" type="ORF">PY649_20460</name>
</gene>